<dbReference type="GO" id="GO:0005737">
    <property type="term" value="C:cytoplasm"/>
    <property type="evidence" value="ECO:0007669"/>
    <property type="project" value="TreeGrafter"/>
</dbReference>
<dbReference type="InterPro" id="IPR023209">
    <property type="entry name" value="DAO"/>
</dbReference>
<dbReference type="SUPFAM" id="SSF51971">
    <property type="entry name" value="Nucleotide-binding domain"/>
    <property type="match status" value="1"/>
</dbReference>
<dbReference type="Pfam" id="PF01266">
    <property type="entry name" value="DAO"/>
    <property type="match status" value="1"/>
</dbReference>
<dbReference type="Proteomes" id="UP000770015">
    <property type="component" value="Unassembled WGS sequence"/>
</dbReference>
<feature type="domain" description="FAD dependent oxidoreductase" evidence="7">
    <location>
        <begin position="4"/>
        <end position="332"/>
    </location>
</feature>
<proteinExistence type="inferred from homology"/>
<evidence type="ECO:0000313" key="9">
    <source>
        <dbReference type="Proteomes" id="UP000770015"/>
    </source>
</evidence>
<comment type="similarity">
    <text evidence="2">Belongs to the DAMOX/DASOX family.</text>
</comment>
<sequence length="347" mass="39045">MPNITILGAGIAGMSIASQLPRDCKVTILGKHLPGDEMDHTYTSQWAGAIWLGTANASPREQKLQLAAFGDLWRIAEEFPESSVRHTTITDVFDMGEPSDHWFVDKLPEFRMVPKSELPKGAKFGMRYKTCIITPTTFLPWFRARLESQGVVFKRTIVQSLDDLKGMKHDVLINATGFGARHLADVKETRIVPLKQQNIRIRKGGPNQDYNEVYIRRGLDGYYSTAFARGDGTIYIGGVKTEGLHNFEVNAEHRKSIMRNQHLNQPKYFPSPNVEDYDFICDHVGVYPFIKQENGGVRCEKRVTSGQKVVHVYGMEAGGYTFSFGLAREAVKLVTEYLAETPTPSRL</sequence>
<dbReference type="InterPro" id="IPR006076">
    <property type="entry name" value="FAD-dep_OxRdtase"/>
</dbReference>
<feature type="binding site" evidence="6">
    <location>
        <position position="158"/>
    </location>
    <ligand>
        <name>FAD</name>
        <dbReference type="ChEBI" id="CHEBI:57692"/>
    </ligand>
</feature>
<evidence type="ECO:0000256" key="3">
    <source>
        <dbReference type="ARBA" id="ARBA00022630"/>
    </source>
</evidence>
<evidence type="ECO:0000313" key="8">
    <source>
        <dbReference type="EMBL" id="KAH6661546.1"/>
    </source>
</evidence>
<keyword evidence="5" id="KW-0560">Oxidoreductase</keyword>
<dbReference type="PIRSF" id="PIRSF000189">
    <property type="entry name" value="D-aa_oxidase"/>
    <property type="match status" value="1"/>
</dbReference>
<gene>
    <name evidence="8" type="ORF">F5X68DRAFT_145530</name>
</gene>
<feature type="binding site" evidence="6">
    <location>
        <position position="176"/>
    </location>
    <ligand>
        <name>FAD</name>
        <dbReference type="ChEBI" id="CHEBI:57692"/>
    </ligand>
</feature>
<dbReference type="AlphaFoldDB" id="A0A9P8V0S4"/>
<dbReference type="EMBL" id="JAGSXJ010000051">
    <property type="protein sequence ID" value="KAH6661546.1"/>
    <property type="molecule type" value="Genomic_DNA"/>
</dbReference>
<evidence type="ECO:0000259" key="7">
    <source>
        <dbReference type="Pfam" id="PF01266"/>
    </source>
</evidence>
<accession>A0A9P8V0S4</accession>
<keyword evidence="4 6" id="KW-0274">FAD</keyword>
<dbReference type="SUPFAM" id="SSF54373">
    <property type="entry name" value="FAD-linked reductases, C-terminal domain"/>
    <property type="match status" value="1"/>
</dbReference>
<evidence type="ECO:0000256" key="2">
    <source>
        <dbReference type="ARBA" id="ARBA00006730"/>
    </source>
</evidence>
<keyword evidence="3" id="KW-0285">Flavoprotein</keyword>
<evidence type="ECO:0000256" key="5">
    <source>
        <dbReference type="ARBA" id="ARBA00023002"/>
    </source>
</evidence>
<reference evidence="8" key="1">
    <citation type="journal article" date="2021" name="Nat. Commun.">
        <title>Genetic determinants of endophytism in the Arabidopsis root mycobiome.</title>
        <authorList>
            <person name="Mesny F."/>
            <person name="Miyauchi S."/>
            <person name="Thiergart T."/>
            <person name="Pickel B."/>
            <person name="Atanasova L."/>
            <person name="Karlsson M."/>
            <person name="Huettel B."/>
            <person name="Barry K.W."/>
            <person name="Haridas S."/>
            <person name="Chen C."/>
            <person name="Bauer D."/>
            <person name="Andreopoulos W."/>
            <person name="Pangilinan J."/>
            <person name="LaButti K."/>
            <person name="Riley R."/>
            <person name="Lipzen A."/>
            <person name="Clum A."/>
            <person name="Drula E."/>
            <person name="Henrissat B."/>
            <person name="Kohler A."/>
            <person name="Grigoriev I.V."/>
            <person name="Martin F.M."/>
            <person name="Hacquard S."/>
        </authorList>
    </citation>
    <scope>NUCLEOTIDE SEQUENCE</scope>
    <source>
        <strain evidence="8">MPI-SDFR-AT-0117</strain>
    </source>
</reference>
<dbReference type="Gene3D" id="3.30.9.10">
    <property type="entry name" value="D-Amino Acid Oxidase, subunit A, domain 2"/>
    <property type="match status" value="1"/>
</dbReference>
<dbReference type="Gene3D" id="3.40.50.720">
    <property type="entry name" value="NAD(P)-binding Rossmann-like Domain"/>
    <property type="match status" value="1"/>
</dbReference>
<evidence type="ECO:0000256" key="1">
    <source>
        <dbReference type="ARBA" id="ARBA00001974"/>
    </source>
</evidence>
<comment type="cofactor">
    <cofactor evidence="1 6">
        <name>FAD</name>
        <dbReference type="ChEBI" id="CHEBI:57692"/>
    </cofactor>
</comment>
<dbReference type="OrthoDB" id="2015447at2759"/>
<evidence type="ECO:0000256" key="4">
    <source>
        <dbReference type="ARBA" id="ARBA00022827"/>
    </source>
</evidence>
<evidence type="ECO:0000256" key="6">
    <source>
        <dbReference type="PIRSR" id="PIRSR000189-1"/>
    </source>
</evidence>
<feature type="binding site" evidence="6">
    <location>
        <begin position="43"/>
        <end position="44"/>
    </location>
    <ligand>
        <name>FAD</name>
        <dbReference type="ChEBI" id="CHEBI:57692"/>
    </ligand>
</feature>
<dbReference type="PANTHER" id="PTHR11530:SF11">
    <property type="entry name" value="D-ASPARTATE OXIDASE"/>
    <property type="match status" value="1"/>
</dbReference>
<comment type="caution">
    <text evidence="8">The sequence shown here is derived from an EMBL/GenBank/DDBJ whole genome shotgun (WGS) entry which is preliminary data.</text>
</comment>
<keyword evidence="9" id="KW-1185">Reference proteome</keyword>
<dbReference type="GO" id="GO:0003884">
    <property type="term" value="F:D-amino-acid oxidase activity"/>
    <property type="evidence" value="ECO:0007669"/>
    <property type="project" value="InterPro"/>
</dbReference>
<dbReference type="PANTHER" id="PTHR11530">
    <property type="entry name" value="D-AMINO ACID OXIDASE"/>
    <property type="match status" value="1"/>
</dbReference>
<protein>
    <recommendedName>
        <fullName evidence="7">FAD dependent oxidoreductase domain-containing protein</fullName>
    </recommendedName>
</protein>
<dbReference type="GO" id="GO:0071949">
    <property type="term" value="F:FAD binding"/>
    <property type="evidence" value="ECO:0007669"/>
    <property type="project" value="InterPro"/>
</dbReference>
<dbReference type="GO" id="GO:0019478">
    <property type="term" value="P:D-amino acid catabolic process"/>
    <property type="evidence" value="ECO:0007669"/>
    <property type="project" value="TreeGrafter"/>
</dbReference>
<name>A0A9P8V0S4_9PEZI</name>
<organism evidence="8 9">
    <name type="scientific">Plectosphaerella plurivora</name>
    <dbReference type="NCBI Taxonomy" id="936078"/>
    <lineage>
        <taxon>Eukaryota</taxon>
        <taxon>Fungi</taxon>
        <taxon>Dikarya</taxon>
        <taxon>Ascomycota</taxon>
        <taxon>Pezizomycotina</taxon>
        <taxon>Sordariomycetes</taxon>
        <taxon>Hypocreomycetidae</taxon>
        <taxon>Glomerellales</taxon>
        <taxon>Plectosphaerellaceae</taxon>
        <taxon>Plectosphaerella</taxon>
    </lineage>
</organism>